<sequence length="89" mass="9558">MKSVVLKLNLGVAASLEINPGAPPTSIPVLQPQDVVVSTVYFANNIGMVYATTNVAYEIEDFSGIGIELPIPQTFSQTQTEKLIAHQVE</sequence>
<dbReference type="AlphaFoldDB" id="A0A256A727"/>
<protein>
    <submittedName>
        <fullName evidence="1">Uncharacterized protein</fullName>
    </submittedName>
</protein>
<gene>
    <name evidence="1" type="ORF">CHX27_01900</name>
</gene>
<proteinExistence type="predicted"/>
<keyword evidence="2" id="KW-1185">Reference proteome</keyword>
<accession>A0A256A727</accession>
<dbReference type="EMBL" id="NOXX01000114">
    <property type="protein sequence ID" value="OYQ48945.1"/>
    <property type="molecule type" value="Genomic_DNA"/>
</dbReference>
<evidence type="ECO:0000313" key="2">
    <source>
        <dbReference type="Proteomes" id="UP000216035"/>
    </source>
</evidence>
<dbReference type="OrthoDB" id="1435518at2"/>
<evidence type="ECO:0000313" key="1">
    <source>
        <dbReference type="EMBL" id="OYQ48945.1"/>
    </source>
</evidence>
<name>A0A256A727_9FLAO</name>
<reference evidence="1 2" key="1">
    <citation type="submission" date="2017-07" db="EMBL/GenBank/DDBJ databases">
        <title>Flavobacterium cyanobacteriorum sp. nov., isolated from cyanobacterial aggregates in a eutrophic lake.</title>
        <authorList>
            <person name="Cai H."/>
        </authorList>
    </citation>
    <scope>NUCLEOTIDE SEQUENCE [LARGE SCALE GENOMIC DNA]</scope>
    <source>
        <strain evidence="1 2">TH167</strain>
    </source>
</reference>
<dbReference type="RefSeq" id="WP_094485078.1">
    <property type="nucleotide sequence ID" value="NZ_NOXX01000114.1"/>
</dbReference>
<comment type="caution">
    <text evidence="1">The sequence shown here is derived from an EMBL/GenBank/DDBJ whole genome shotgun (WGS) entry which is preliminary data.</text>
</comment>
<dbReference type="Proteomes" id="UP000216035">
    <property type="component" value="Unassembled WGS sequence"/>
</dbReference>
<organism evidence="1 2">
    <name type="scientific">Flavobacterium aurantiibacter</name>
    <dbReference type="NCBI Taxonomy" id="2023067"/>
    <lineage>
        <taxon>Bacteria</taxon>
        <taxon>Pseudomonadati</taxon>
        <taxon>Bacteroidota</taxon>
        <taxon>Flavobacteriia</taxon>
        <taxon>Flavobacteriales</taxon>
        <taxon>Flavobacteriaceae</taxon>
        <taxon>Flavobacterium</taxon>
    </lineage>
</organism>